<gene>
    <name evidence="5" type="ORF">SAMN05444336_101446</name>
</gene>
<dbReference type="SUPFAM" id="SSF53850">
    <property type="entry name" value="Periplasmic binding protein-like II"/>
    <property type="match status" value="1"/>
</dbReference>
<dbReference type="InterPro" id="IPR006311">
    <property type="entry name" value="TAT_signal"/>
</dbReference>
<protein>
    <submittedName>
        <fullName evidence="5">Peptide/nickel transport system substrate-binding protein</fullName>
    </submittedName>
</protein>
<name>A0A1H2RTV8_9RHOB</name>
<dbReference type="AlphaFoldDB" id="A0A1H2RTV8"/>
<dbReference type="GO" id="GO:0015833">
    <property type="term" value="P:peptide transport"/>
    <property type="evidence" value="ECO:0007669"/>
    <property type="project" value="TreeGrafter"/>
</dbReference>
<dbReference type="Proteomes" id="UP000199118">
    <property type="component" value="Unassembled WGS sequence"/>
</dbReference>
<feature type="domain" description="Solute-binding protein family 5" evidence="4">
    <location>
        <begin position="90"/>
        <end position="442"/>
    </location>
</feature>
<comment type="similarity">
    <text evidence="2">Belongs to the bacterial solute-binding protein 5 family.</text>
</comment>
<sequence>MTESQNRRPTLAELPQLRRRQVLAGFAGVGALAVAGMPFAASAAGGALRIAANANPSSLDPATGGAGSDHVFLYNFYDTLVDWDYATLAPLPGLATSWEFTDPQTLVFQLREGVTFHDGSPFDAEAVKFNLDRNRTANLSNIKKDVANIAEVIVDGPHQVTLKLSAPDTALPLILSDRAGMMIAPSSVGNDPETRADRAPIGTGPFSFVSWTDGEKVAGKANPDHWREGIPRVDTLDMHIIPDGATALRAVQSGQAEIAYQISERQKTLIEKMPNLQLAFGPTLYVYQMYLNSARGPLQDERVRKAMMLAIDRDAWVLATQAGVGEPAYMNLPKAHWAWSEKAAKQVTYDLDRAKAYMKEAGLEGGIDLDFRGYPDQASVQRAEVVLEQLGKIGVRGKFTNGPIAETSGLYFGTEKQGDVLLSAWTGRPDPSLTYALLYSESSYYNAGRVKPPAGYDQAIQDSRSTNDQAERAEALGRAQELAMGAAMNIPLSIRYEVDALSSKVEGYKPNLLGKPKFRDAGLT</sequence>
<dbReference type="InterPro" id="IPR030678">
    <property type="entry name" value="Peptide/Ni-bd"/>
</dbReference>
<evidence type="ECO:0000256" key="2">
    <source>
        <dbReference type="ARBA" id="ARBA00005695"/>
    </source>
</evidence>
<dbReference type="OrthoDB" id="9803988at2"/>
<dbReference type="InterPro" id="IPR039424">
    <property type="entry name" value="SBP_5"/>
</dbReference>
<evidence type="ECO:0000256" key="3">
    <source>
        <dbReference type="ARBA" id="ARBA00022729"/>
    </source>
</evidence>
<dbReference type="Gene3D" id="3.90.76.10">
    <property type="entry name" value="Dipeptide-binding Protein, Domain 1"/>
    <property type="match status" value="1"/>
</dbReference>
<organism evidence="5 6">
    <name type="scientific">Albimonas donghaensis</name>
    <dbReference type="NCBI Taxonomy" id="356660"/>
    <lineage>
        <taxon>Bacteria</taxon>
        <taxon>Pseudomonadati</taxon>
        <taxon>Pseudomonadota</taxon>
        <taxon>Alphaproteobacteria</taxon>
        <taxon>Rhodobacterales</taxon>
        <taxon>Paracoccaceae</taxon>
        <taxon>Albimonas</taxon>
    </lineage>
</organism>
<dbReference type="PIRSF" id="PIRSF002741">
    <property type="entry name" value="MppA"/>
    <property type="match status" value="1"/>
</dbReference>
<proteinExistence type="inferred from homology"/>
<dbReference type="PANTHER" id="PTHR30290:SF38">
    <property type="entry name" value="D,D-DIPEPTIDE-BINDING PERIPLASMIC PROTEIN DDPA-RELATED"/>
    <property type="match status" value="1"/>
</dbReference>
<accession>A0A1H2RTV8</accession>
<dbReference type="InterPro" id="IPR000914">
    <property type="entry name" value="SBP_5_dom"/>
</dbReference>
<dbReference type="RefSeq" id="WP_092679492.1">
    <property type="nucleotide sequence ID" value="NZ_FNMZ01000001.1"/>
</dbReference>
<reference evidence="5 6" key="1">
    <citation type="submission" date="2016-10" db="EMBL/GenBank/DDBJ databases">
        <authorList>
            <person name="de Groot N.N."/>
        </authorList>
    </citation>
    <scope>NUCLEOTIDE SEQUENCE [LARGE SCALE GENOMIC DNA]</scope>
    <source>
        <strain evidence="5 6">DSM 17890</strain>
    </source>
</reference>
<dbReference type="Gene3D" id="3.40.190.10">
    <property type="entry name" value="Periplasmic binding protein-like II"/>
    <property type="match status" value="1"/>
</dbReference>
<evidence type="ECO:0000313" key="5">
    <source>
        <dbReference type="EMBL" id="SDW22184.1"/>
    </source>
</evidence>
<evidence type="ECO:0000256" key="1">
    <source>
        <dbReference type="ARBA" id="ARBA00004418"/>
    </source>
</evidence>
<dbReference type="EMBL" id="FNMZ01000001">
    <property type="protein sequence ID" value="SDW22184.1"/>
    <property type="molecule type" value="Genomic_DNA"/>
</dbReference>
<dbReference type="Pfam" id="PF00496">
    <property type="entry name" value="SBP_bac_5"/>
    <property type="match status" value="1"/>
</dbReference>
<dbReference type="PROSITE" id="PS51318">
    <property type="entry name" value="TAT"/>
    <property type="match status" value="1"/>
</dbReference>
<dbReference type="STRING" id="356660.SAMN05444336_101446"/>
<keyword evidence="6" id="KW-1185">Reference proteome</keyword>
<keyword evidence="3" id="KW-0732">Signal</keyword>
<evidence type="ECO:0000313" key="6">
    <source>
        <dbReference type="Proteomes" id="UP000199118"/>
    </source>
</evidence>
<dbReference type="PANTHER" id="PTHR30290">
    <property type="entry name" value="PERIPLASMIC BINDING COMPONENT OF ABC TRANSPORTER"/>
    <property type="match status" value="1"/>
</dbReference>
<dbReference type="GO" id="GO:0043190">
    <property type="term" value="C:ATP-binding cassette (ABC) transporter complex"/>
    <property type="evidence" value="ECO:0007669"/>
    <property type="project" value="InterPro"/>
</dbReference>
<dbReference type="GO" id="GO:0030288">
    <property type="term" value="C:outer membrane-bounded periplasmic space"/>
    <property type="evidence" value="ECO:0007669"/>
    <property type="project" value="UniProtKB-ARBA"/>
</dbReference>
<evidence type="ECO:0000259" key="4">
    <source>
        <dbReference type="Pfam" id="PF00496"/>
    </source>
</evidence>
<comment type="subcellular location">
    <subcellularLocation>
        <location evidence="1">Periplasm</location>
    </subcellularLocation>
</comment>
<dbReference type="GO" id="GO:1904680">
    <property type="term" value="F:peptide transmembrane transporter activity"/>
    <property type="evidence" value="ECO:0007669"/>
    <property type="project" value="TreeGrafter"/>
</dbReference>
<dbReference type="Gene3D" id="3.10.105.10">
    <property type="entry name" value="Dipeptide-binding Protein, Domain 3"/>
    <property type="match status" value="1"/>
</dbReference>